<sequence>MAGELIRPNYKHISIKQMKMSVDRVLQCYIHNMSGPPSPLIENYLREASFWHVATIDWGCKLDPKLISAYNWDCRWMGPHSLGPFNLLIGEPYATIFWVLFRIIFTEVGSRWAGYETHFLSRGMIRLKWNHLASYVGIPTALEDIRLLLDQRSEAQFQWTLYEDPTIQVVIPDTFFQNLNIWHVKVPLVNCATVEIHQTDKMLRQFKFRQTIPEAPEVFDDEHKIDLRQSNMNWLIFFSEYIEIWENRYDHIPNREPIIILELECAPDYMP</sequence>
<keyword evidence="3" id="KW-1185">Reference proteome</keyword>
<reference evidence="2 3" key="1">
    <citation type="journal article" date="2021" name="bioRxiv">
        <title>The Gossypium anomalum genome as a resource for cotton improvement and evolutionary analysis of hybrid incompatibility.</title>
        <authorList>
            <person name="Grover C.E."/>
            <person name="Yuan D."/>
            <person name="Arick M.A."/>
            <person name="Miller E.R."/>
            <person name="Hu G."/>
            <person name="Peterson D.G."/>
            <person name="Wendel J.F."/>
            <person name="Udall J.A."/>
        </authorList>
    </citation>
    <scope>NUCLEOTIDE SEQUENCE [LARGE SCALE GENOMIC DNA]</scope>
    <source>
        <strain evidence="2">JFW-Udall</strain>
        <tissue evidence="2">Leaf</tissue>
    </source>
</reference>
<accession>A0A8J6CT64</accession>
<protein>
    <recommendedName>
        <fullName evidence="1">Aminotransferase-like plant mobile domain-containing protein</fullName>
    </recommendedName>
</protein>
<dbReference type="Pfam" id="PF10536">
    <property type="entry name" value="PMD"/>
    <property type="match status" value="1"/>
</dbReference>
<evidence type="ECO:0000313" key="3">
    <source>
        <dbReference type="Proteomes" id="UP000701853"/>
    </source>
</evidence>
<evidence type="ECO:0000259" key="1">
    <source>
        <dbReference type="Pfam" id="PF10536"/>
    </source>
</evidence>
<organism evidence="2 3">
    <name type="scientific">Gossypium anomalum</name>
    <dbReference type="NCBI Taxonomy" id="47600"/>
    <lineage>
        <taxon>Eukaryota</taxon>
        <taxon>Viridiplantae</taxon>
        <taxon>Streptophyta</taxon>
        <taxon>Embryophyta</taxon>
        <taxon>Tracheophyta</taxon>
        <taxon>Spermatophyta</taxon>
        <taxon>Magnoliopsida</taxon>
        <taxon>eudicotyledons</taxon>
        <taxon>Gunneridae</taxon>
        <taxon>Pentapetalae</taxon>
        <taxon>rosids</taxon>
        <taxon>malvids</taxon>
        <taxon>Malvales</taxon>
        <taxon>Malvaceae</taxon>
        <taxon>Malvoideae</taxon>
        <taxon>Gossypium</taxon>
    </lineage>
</organism>
<name>A0A8J6CT64_9ROSI</name>
<dbReference type="AlphaFoldDB" id="A0A8J6CT64"/>
<dbReference type="Proteomes" id="UP000701853">
    <property type="component" value="Chromosome 11"/>
</dbReference>
<evidence type="ECO:0000313" key="2">
    <source>
        <dbReference type="EMBL" id="KAG8479033.1"/>
    </source>
</evidence>
<dbReference type="OrthoDB" id="1002609at2759"/>
<dbReference type="InterPro" id="IPR019557">
    <property type="entry name" value="AminoTfrase-like_pln_mobile"/>
</dbReference>
<feature type="domain" description="Aminotransferase-like plant mobile" evidence="1">
    <location>
        <begin position="125"/>
        <end position="252"/>
    </location>
</feature>
<dbReference type="EMBL" id="JAHUZN010000011">
    <property type="protein sequence ID" value="KAG8479033.1"/>
    <property type="molecule type" value="Genomic_DNA"/>
</dbReference>
<proteinExistence type="predicted"/>
<comment type="caution">
    <text evidence="2">The sequence shown here is derived from an EMBL/GenBank/DDBJ whole genome shotgun (WGS) entry which is preliminary data.</text>
</comment>
<gene>
    <name evidence="2" type="ORF">CXB51_029925</name>
</gene>